<name>A0A376G9D0_9FLAO</name>
<gene>
    <name evidence="1" type="ORF">NCTC13456_01379</name>
</gene>
<evidence type="ECO:0000313" key="1">
    <source>
        <dbReference type="EMBL" id="STD55136.1"/>
    </source>
</evidence>
<sequence length="117" mass="13892">MIKFLCILVALSIFSCNKTERNIQNNSVTKSGSKDLIVKKYYLGFGKYSHPLDLYDEFEMKDSTNVKNAYYIGYYRDNRLVKIEKYLHQNFEYGFIYNYNENGDLEKVINLPIEDKK</sequence>
<dbReference type="EMBL" id="UFXS01000001">
    <property type="protein sequence ID" value="STD55136.1"/>
    <property type="molecule type" value="Genomic_DNA"/>
</dbReference>
<evidence type="ECO:0000313" key="2">
    <source>
        <dbReference type="Proteomes" id="UP000254737"/>
    </source>
</evidence>
<dbReference type="Proteomes" id="UP000254737">
    <property type="component" value="Unassembled WGS sequence"/>
</dbReference>
<evidence type="ECO:0008006" key="3">
    <source>
        <dbReference type="Google" id="ProtNLM"/>
    </source>
</evidence>
<accession>A0A376G9D0</accession>
<dbReference type="OrthoDB" id="9554049at2"/>
<protein>
    <recommendedName>
        <fullName evidence="3">Lipoprotein</fullName>
    </recommendedName>
</protein>
<reference evidence="1 2" key="1">
    <citation type="submission" date="2018-06" db="EMBL/GenBank/DDBJ databases">
        <authorList>
            <consortium name="Pathogen Informatics"/>
            <person name="Doyle S."/>
        </authorList>
    </citation>
    <scope>NUCLEOTIDE SEQUENCE [LARGE SCALE GENOMIC DNA]</scope>
    <source>
        <strain evidence="1 2">NCTC13456</strain>
    </source>
</reference>
<proteinExistence type="predicted"/>
<dbReference type="PROSITE" id="PS51257">
    <property type="entry name" value="PROKAR_LIPOPROTEIN"/>
    <property type="match status" value="1"/>
</dbReference>
<dbReference type="RefSeq" id="WP_052217580.1">
    <property type="nucleotide sequence ID" value="NZ_JSYQ01000005.1"/>
</dbReference>
<organism evidence="1 2">
    <name type="scientific">Empedobacter falsenii</name>
    <dbReference type="NCBI Taxonomy" id="343874"/>
    <lineage>
        <taxon>Bacteria</taxon>
        <taxon>Pseudomonadati</taxon>
        <taxon>Bacteroidota</taxon>
        <taxon>Flavobacteriia</taxon>
        <taxon>Flavobacteriales</taxon>
        <taxon>Weeksellaceae</taxon>
        <taxon>Empedobacter</taxon>
    </lineage>
</organism>
<dbReference type="AlphaFoldDB" id="A0A376G9D0"/>